<sequence length="644" mass="75130">MILLNVFFEQRGIKGKIMQIDGYNFDEADKSFSIFISEYEYENNLTKTEIDKIYSKMQAFVTHSINGYINENFEPSSDGYGVANFIREKLNEISKFRFYIFSNRVMSDKIKSIEKKEISNIPVELNVWDIRRIYDIHKSNMAKEPIEIDFSEFKIDGLPCIEAVNCESRNYKSYLTAIPGDVLADIYIKYGARLLEGNVRSFLSVRGKVNKDIRKTLLTNPEMFFAYNNGIAATASKVKIKGNIIDKITNLQIINGGQTTASIANVVLQEKADVSKVMVPMKLSLVDDEKAEEMIPIISRCANSQNKVDEADFFANHPYHIRIEELSRKIYAPAMNGNQVQTLWFYERARGQHTQSQMKLTKKQCRNFLERNPKSQVIKKVELAKYLNTYECLPHIVSKGAQFNMRNFATTISKRWEENNAVFNKFYYQKLVSLAILFKSTEKIVSNQDWYKEIKSYRANIVTYSLAVIFNYINKKLKGLTIDFMRIWNKQSIYKELEEQLIITTKEVYDFITRDDRVTLNVTEWCKKEACWDRAKKENWTISENFIKTLISKEQSVSEKIEAYKDQELENELNYEMKVYSIGSQYWNKLLLWGIEKRLITAREQNILMKLSNFEKTGALPTTSQCKAILKTKERLENNGFVLK</sequence>
<dbReference type="InterPro" id="IPR018891">
    <property type="entry name" value="AIPR_C"/>
</dbReference>
<dbReference type="EMBL" id="JAENRE010000001">
    <property type="protein sequence ID" value="MBO3415329.1"/>
    <property type="molecule type" value="Genomic_DNA"/>
</dbReference>
<comment type="caution">
    <text evidence="3">The sequence shown here is derived from an EMBL/GenBank/DDBJ whole genome shotgun (WGS) entry which is preliminary data.</text>
</comment>
<dbReference type="InterPro" id="IPR055101">
    <property type="entry name" value="AIPR_N"/>
</dbReference>
<protein>
    <submittedName>
        <fullName evidence="3">AIPR family protein</fullName>
    </submittedName>
</protein>
<proteinExistence type="predicted"/>
<organism evidence="3 4">
    <name type="scientific">Clostridium perfringens</name>
    <dbReference type="NCBI Taxonomy" id="1502"/>
    <lineage>
        <taxon>Bacteria</taxon>
        <taxon>Bacillati</taxon>
        <taxon>Bacillota</taxon>
        <taxon>Clostridia</taxon>
        <taxon>Eubacteriales</taxon>
        <taxon>Clostridiaceae</taxon>
        <taxon>Clostridium</taxon>
    </lineage>
</organism>
<feature type="domain" description="Abortive phage infection protein C-terminal" evidence="1">
    <location>
        <begin position="195"/>
        <end position="514"/>
    </location>
</feature>
<name>A0ABD4PJU1_CLOPF</name>
<dbReference type="Pfam" id="PF10592">
    <property type="entry name" value="AIPR"/>
    <property type="match status" value="1"/>
</dbReference>
<evidence type="ECO:0000259" key="2">
    <source>
        <dbReference type="Pfam" id="PF22879"/>
    </source>
</evidence>
<gene>
    <name evidence="3" type="ORF">JJB78_02175</name>
</gene>
<evidence type="ECO:0000313" key="4">
    <source>
        <dbReference type="Proteomes" id="UP000668358"/>
    </source>
</evidence>
<evidence type="ECO:0000313" key="3">
    <source>
        <dbReference type="EMBL" id="MBO3415329.1"/>
    </source>
</evidence>
<accession>A0ABD4PJU1</accession>
<evidence type="ECO:0000259" key="1">
    <source>
        <dbReference type="Pfam" id="PF10592"/>
    </source>
</evidence>
<feature type="domain" description="Abortive infection phage resistance protein N-terminal" evidence="2">
    <location>
        <begin position="8"/>
        <end position="134"/>
    </location>
</feature>
<dbReference type="Proteomes" id="UP000668358">
    <property type="component" value="Unassembled WGS sequence"/>
</dbReference>
<dbReference type="RefSeq" id="WP_208345456.1">
    <property type="nucleotide sequence ID" value="NZ_JAENRD010000002.1"/>
</dbReference>
<dbReference type="AlphaFoldDB" id="A0ABD4PJU1"/>
<dbReference type="Pfam" id="PF22879">
    <property type="entry name" value="AIPR_N"/>
    <property type="match status" value="1"/>
</dbReference>
<reference evidence="3 4" key="1">
    <citation type="submission" date="2020-12" db="EMBL/GenBank/DDBJ databases">
        <title>Comparative genomics of Clostridium perfringens reveals patterns of host-associated phylogenetic clades and virulence factors.</title>
        <authorList>
            <person name="Smith A.H."/>
            <person name="Geier R."/>
        </authorList>
    </citation>
    <scope>NUCLEOTIDE SEQUENCE [LARGE SCALE GENOMIC DNA]</scope>
    <source>
        <strain evidence="3 4">CHD15829P</strain>
    </source>
</reference>